<dbReference type="AlphaFoldDB" id="A0A6A6MPD1"/>
<sequence length="84" mass="9613">MVRGELPFQRCRVAFNSVEFSDRVSGEELASNFADIIIQMAQDLTMPREYQASQSCNDSHNMYEYYFTYGGSALQVVMIILART</sequence>
<evidence type="ECO:0000313" key="2">
    <source>
        <dbReference type="Proteomes" id="UP000467840"/>
    </source>
</evidence>
<comment type="caution">
    <text evidence="1">The sequence shown here is derived from an EMBL/GenBank/DDBJ whole genome shotgun (WGS) entry which is preliminary data.</text>
</comment>
<accession>A0A6A6MPD1</accession>
<reference evidence="1 2" key="1">
    <citation type="journal article" date="2020" name="Mol. Plant">
        <title>The Chromosome-Based Rubber Tree Genome Provides New Insights into Spurge Genome Evolution and Rubber Biosynthesis.</title>
        <authorList>
            <person name="Liu J."/>
            <person name="Shi C."/>
            <person name="Shi C.C."/>
            <person name="Li W."/>
            <person name="Zhang Q.J."/>
            <person name="Zhang Y."/>
            <person name="Li K."/>
            <person name="Lu H.F."/>
            <person name="Shi C."/>
            <person name="Zhu S.T."/>
            <person name="Xiao Z.Y."/>
            <person name="Nan H."/>
            <person name="Yue Y."/>
            <person name="Zhu X.G."/>
            <person name="Wu Y."/>
            <person name="Hong X.N."/>
            <person name="Fan G.Y."/>
            <person name="Tong Y."/>
            <person name="Zhang D."/>
            <person name="Mao C.L."/>
            <person name="Liu Y.L."/>
            <person name="Hao S.J."/>
            <person name="Liu W.Q."/>
            <person name="Lv M.Q."/>
            <person name="Zhang H.B."/>
            <person name="Liu Y."/>
            <person name="Hu-Tang G.R."/>
            <person name="Wang J.P."/>
            <person name="Wang J.H."/>
            <person name="Sun Y.H."/>
            <person name="Ni S.B."/>
            <person name="Chen W.B."/>
            <person name="Zhang X.C."/>
            <person name="Jiao Y.N."/>
            <person name="Eichler E.E."/>
            <person name="Li G.H."/>
            <person name="Liu X."/>
            <person name="Gao L.Z."/>
        </authorList>
    </citation>
    <scope>NUCLEOTIDE SEQUENCE [LARGE SCALE GENOMIC DNA]</scope>
    <source>
        <strain evidence="2">cv. GT1</strain>
        <tissue evidence="1">Leaf</tissue>
    </source>
</reference>
<dbReference type="EMBL" id="JAAGAX010000005">
    <property type="protein sequence ID" value="KAF2315702.1"/>
    <property type="molecule type" value="Genomic_DNA"/>
</dbReference>
<evidence type="ECO:0000313" key="1">
    <source>
        <dbReference type="EMBL" id="KAF2315702.1"/>
    </source>
</evidence>
<organism evidence="1 2">
    <name type="scientific">Hevea brasiliensis</name>
    <name type="common">Para rubber tree</name>
    <name type="synonym">Siphonia brasiliensis</name>
    <dbReference type="NCBI Taxonomy" id="3981"/>
    <lineage>
        <taxon>Eukaryota</taxon>
        <taxon>Viridiplantae</taxon>
        <taxon>Streptophyta</taxon>
        <taxon>Embryophyta</taxon>
        <taxon>Tracheophyta</taxon>
        <taxon>Spermatophyta</taxon>
        <taxon>Magnoliopsida</taxon>
        <taxon>eudicotyledons</taxon>
        <taxon>Gunneridae</taxon>
        <taxon>Pentapetalae</taxon>
        <taxon>rosids</taxon>
        <taxon>fabids</taxon>
        <taxon>Malpighiales</taxon>
        <taxon>Euphorbiaceae</taxon>
        <taxon>Crotonoideae</taxon>
        <taxon>Micrandreae</taxon>
        <taxon>Hevea</taxon>
    </lineage>
</organism>
<protein>
    <submittedName>
        <fullName evidence="1">Uncharacterized protein</fullName>
    </submittedName>
</protein>
<name>A0A6A6MPD1_HEVBR</name>
<keyword evidence="2" id="KW-1185">Reference proteome</keyword>
<gene>
    <name evidence="1" type="ORF">GH714_040231</name>
</gene>
<dbReference type="Proteomes" id="UP000467840">
    <property type="component" value="Chromosome 15"/>
</dbReference>
<proteinExistence type="predicted"/>